<dbReference type="AlphaFoldDB" id="A0AAV6XZ34"/>
<protein>
    <submittedName>
        <fullName evidence="1">Uncharacterized protein</fullName>
    </submittedName>
</protein>
<dbReference type="PROSITE" id="PS51257">
    <property type="entry name" value="PROKAR_LIPOPROTEIN"/>
    <property type="match status" value="1"/>
</dbReference>
<name>A0AAV6XZ34_9LAMI</name>
<evidence type="ECO:0000313" key="2">
    <source>
        <dbReference type="Proteomes" id="UP000826271"/>
    </source>
</evidence>
<keyword evidence="2" id="KW-1185">Reference proteome</keyword>
<accession>A0AAV6XZ34</accession>
<comment type="caution">
    <text evidence="1">The sequence shown here is derived from an EMBL/GenBank/DDBJ whole genome shotgun (WGS) entry which is preliminary data.</text>
</comment>
<reference evidence="1" key="1">
    <citation type="submission" date="2019-10" db="EMBL/GenBank/DDBJ databases">
        <authorList>
            <person name="Zhang R."/>
            <person name="Pan Y."/>
            <person name="Wang J."/>
            <person name="Ma R."/>
            <person name="Yu S."/>
        </authorList>
    </citation>
    <scope>NUCLEOTIDE SEQUENCE</scope>
    <source>
        <strain evidence="1">LA-IB0</strain>
        <tissue evidence="1">Leaf</tissue>
    </source>
</reference>
<dbReference type="Proteomes" id="UP000826271">
    <property type="component" value="Unassembled WGS sequence"/>
</dbReference>
<dbReference type="EMBL" id="WHWC01000002">
    <property type="protein sequence ID" value="KAG8387708.1"/>
    <property type="molecule type" value="Genomic_DNA"/>
</dbReference>
<evidence type="ECO:0000313" key="1">
    <source>
        <dbReference type="EMBL" id="KAG8387708.1"/>
    </source>
</evidence>
<proteinExistence type="predicted"/>
<gene>
    <name evidence="1" type="ORF">BUALT_Bualt02G0049300</name>
</gene>
<organism evidence="1 2">
    <name type="scientific">Buddleja alternifolia</name>
    <dbReference type="NCBI Taxonomy" id="168488"/>
    <lineage>
        <taxon>Eukaryota</taxon>
        <taxon>Viridiplantae</taxon>
        <taxon>Streptophyta</taxon>
        <taxon>Embryophyta</taxon>
        <taxon>Tracheophyta</taxon>
        <taxon>Spermatophyta</taxon>
        <taxon>Magnoliopsida</taxon>
        <taxon>eudicotyledons</taxon>
        <taxon>Gunneridae</taxon>
        <taxon>Pentapetalae</taxon>
        <taxon>asterids</taxon>
        <taxon>lamiids</taxon>
        <taxon>Lamiales</taxon>
        <taxon>Scrophulariaceae</taxon>
        <taxon>Buddlejeae</taxon>
        <taxon>Buddleja</taxon>
    </lineage>
</organism>
<sequence length="118" mass="13748">MDTYIKVKVYESEKGIYTRKGVVVVNVLAACDINQNFIHILTRSEGSVADCRTTAIILYVTMIMQMGMDFLLYTRDIESWLDEMKLEDEDDSSVELIDTVEPLQPWINFRDNRDSNYH</sequence>